<dbReference type="PROSITE" id="PS51841">
    <property type="entry name" value="LTD"/>
    <property type="match status" value="1"/>
</dbReference>
<feature type="region of interest" description="Disordered" evidence="1">
    <location>
        <begin position="148"/>
        <end position="188"/>
    </location>
</feature>
<reference evidence="4 5" key="1">
    <citation type="submission" date="2016-09" db="EMBL/GenBank/DDBJ databases">
        <title>Photobacterium proteolyticum sp. nov. a protease producing bacterium isolated from ocean sediments of Laizhou Bay.</title>
        <authorList>
            <person name="Li Y."/>
        </authorList>
    </citation>
    <scope>NUCLEOTIDE SEQUENCE [LARGE SCALE GENOMIC DNA]</scope>
    <source>
        <strain evidence="4 5">13-12</strain>
    </source>
</reference>
<evidence type="ECO:0000259" key="3">
    <source>
        <dbReference type="PROSITE" id="PS51841"/>
    </source>
</evidence>
<feature type="signal peptide" evidence="2">
    <location>
        <begin position="1"/>
        <end position="20"/>
    </location>
</feature>
<comment type="caution">
    <text evidence="4">The sequence shown here is derived from an EMBL/GenBank/DDBJ whole genome shotgun (WGS) entry which is preliminary data.</text>
</comment>
<protein>
    <recommendedName>
        <fullName evidence="3">LTD domain-containing protein</fullName>
    </recommendedName>
</protein>
<dbReference type="InterPro" id="IPR036415">
    <property type="entry name" value="Lamin_tail_dom_sf"/>
</dbReference>
<evidence type="ECO:0000256" key="2">
    <source>
        <dbReference type="SAM" id="SignalP"/>
    </source>
</evidence>
<name>A0A1Q9GLN2_9GAMM</name>
<feature type="domain" description="LTD" evidence="3">
    <location>
        <begin position="12"/>
        <end position="133"/>
    </location>
</feature>
<dbReference type="Pfam" id="PF00932">
    <property type="entry name" value="LTD"/>
    <property type="match status" value="1"/>
</dbReference>
<feature type="chain" id="PRO_5012728837" description="LTD domain-containing protein" evidence="2">
    <location>
        <begin position="21"/>
        <end position="1042"/>
    </location>
</feature>
<dbReference type="PANTHER" id="PTHR42834">
    <property type="entry name" value="ENDONUCLEASE/EXONUCLEASE/PHOSPHATASE FAMILY PROTEIN (AFU_ORTHOLOGUE AFUA_3G09210)"/>
    <property type="match status" value="1"/>
</dbReference>
<dbReference type="AlphaFoldDB" id="A0A1Q9GLN2"/>
<dbReference type="InterPro" id="IPR036691">
    <property type="entry name" value="Endo/exonu/phosph_ase_sf"/>
</dbReference>
<dbReference type="SUPFAM" id="SSF74853">
    <property type="entry name" value="Lamin A/C globular tail domain"/>
    <property type="match status" value="1"/>
</dbReference>
<evidence type="ECO:0000313" key="4">
    <source>
        <dbReference type="EMBL" id="OLQ75432.1"/>
    </source>
</evidence>
<dbReference type="CDD" id="cd04486">
    <property type="entry name" value="YhcR_OBF_like"/>
    <property type="match status" value="1"/>
</dbReference>
<dbReference type="OrthoDB" id="9800417at2"/>
<dbReference type="Proteomes" id="UP000186905">
    <property type="component" value="Unassembled WGS sequence"/>
</dbReference>
<dbReference type="Gene3D" id="3.60.10.10">
    <property type="entry name" value="Endonuclease/exonuclease/phosphatase"/>
    <property type="match status" value="1"/>
</dbReference>
<dbReference type="Gene3D" id="2.60.40.1260">
    <property type="entry name" value="Lamin Tail domain"/>
    <property type="match status" value="1"/>
</dbReference>
<gene>
    <name evidence="4" type="ORF">BIT28_22605</name>
</gene>
<dbReference type="PANTHER" id="PTHR42834:SF1">
    <property type="entry name" value="ENDONUCLEASE_EXONUCLEASE_PHOSPHATASE FAMILY PROTEIN (AFU_ORTHOLOGUE AFUA_3G09210)"/>
    <property type="match status" value="1"/>
</dbReference>
<dbReference type="SUPFAM" id="SSF56219">
    <property type="entry name" value="DNase I-like"/>
    <property type="match status" value="1"/>
</dbReference>
<keyword evidence="5" id="KW-1185">Reference proteome</keyword>
<dbReference type="STRING" id="1903952.BIT28_22605"/>
<dbReference type="InterPro" id="IPR047971">
    <property type="entry name" value="ExeM-like"/>
</dbReference>
<feature type="compositionally biased region" description="Basic and acidic residues" evidence="1">
    <location>
        <begin position="161"/>
        <end position="176"/>
    </location>
</feature>
<accession>A0A1Q9GLN2</accession>
<evidence type="ECO:0000256" key="1">
    <source>
        <dbReference type="SAM" id="MobiDB-lite"/>
    </source>
</evidence>
<organism evidence="4 5">
    <name type="scientific">Photobacterium proteolyticum</name>
    <dbReference type="NCBI Taxonomy" id="1903952"/>
    <lineage>
        <taxon>Bacteria</taxon>
        <taxon>Pseudomonadati</taxon>
        <taxon>Pseudomonadota</taxon>
        <taxon>Gammaproteobacteria</taxon>
        <taxon>Vibrionales</taxon>
        <taxon>Vibrionaceae</taxon>
        <taxon>Photobacterium</taxon>
    </lineage>
</organism>
<sequence length="1042" mass="112726">MKKSILALSIGAAVSCSAQANIIISETTESSGYNKAIEIANTGSETVPLTGYTLAKASNGGGSWDKTLDLSAYTLAPNETLVIVHNSTQEGKVTDELIAAADIRDGDVANFNGDDALAILKDGVEIDVMGKKDIKEAYNADVTLRRTDTTPSTTYDASKFSSHDGSDHSDFGKFSDEPTPPPESTPATIQEIQGQGWSSTIDGIDVPNGVYESAGYHEVSGVVTAIQKTALGSDLKVGFFMQAPSDSDALTSDGIFVETSNISELSVGSAVTVVAKVKEDWGWTKLVKVDSVKVTGSETAPAATALRVLESDEDFDFTLERHEGMLVQFDKESDMRVSRTFGFDFGPYRNNMVVSNGQVNLHPNQNNAPAVHDYDLDKNILPDTDAERQTDCNQDKRIIVESFDKVSKGTHIPWYPDFGKASAVPMPDGTTTTEDYVRIGDVLDGFEGVVTYSYNEYRFFVTNEVTKDNFVREHSDRTQAPVLKEGGELRIATFNVLNYFNSPYGGDSNPKNENRGAESQAEFDLQGDKIARAIVAIDADIVGLMEIENNGFGPNSAVAHLVEKINALIADEKDHYSYVVGNESDKFVGGDSIASQVIFKANRATLDTYRLIEMPQQHADAVIDDKGKTIEDGHNYQRDTIAPTFSISGTDEKITVAVNHLKSKGSKCWEDAAPVAEGGQDGKDPDKQGSCENFRVSAAYHLGQELGKIDGYKMILGDLNSYGNEDPIMVLTNRDKAPEDHVIKAARNTYIGGDKNTLGTPLHGDAGKEVTDSYGYINVVRQLHPDSYSYSYNDEIGTLDYILVTPELVNKVIDATDWNINAGESTLFEYENENNCLDGKCSTRFSDLYRASDHDPAIIDLKLNDKVDPEPPVVDPEPPVVIPAPTEPKNPPAELPEVPEAPVAGESIKVMFDLTDINGTPLHAGDKAVLNIAKISSFKAAVAGADTSYVTLTKAIIEQGWVELEGKVSEAGEFQMTKSIQDGVTGNVVYATPAETIKVAETSDDKTQPVDSNPGHSHGGSTGLFGLLSLLGLGFFRRKMSK</sequence>
<keyword evidence="2" id="KW-0732">Signal</keyword>
<proteinExistence type="predicted"/>
<dbReference type="EMBL" id="MJIL01000075">
    <property type="protein sequence ID" value="OLQ75432.1"/>
    <property type="molecule type" value="Genomic_DNA"/>
</dbReference>
<evidence type="ECO:0000313" key="5">
    <source>
        <dbReference type="Proteomes" id="UP000186905"/>
    </source>
</evidence>
<dbReference type="RefSeq" id="WP_075764391.1">
    <property type="nucleotide sequence ID" value="NZ_MJIL01000075.1"/>
</dbReference>
<dbReference type="PROSITE" id="PS51257">
    <property type="entry name" value="PROKAR_LIPOPROTEIN"/>
    <property type="match status" value="1"/>
</dbReference>
<feature type="compositionally biased region" description="Low complexity" evidence="1">
    <location>
        <begin position="149"/>
        <end position="160"/>
    </location>
</feature>
<dbReference type="NCBIfam" id="NF033681">
    <property type="entry name" value="ExeM_NucH_DNase"/>
    <property type="match status" value="1"/>
</dbReference>
<dbReference type="InterPro" id="IPR001322">
    <property type="entry name" value="Lamin_tail_dom"/>
</dbReference>